<keyword evidence="2" id="KW-1185">Reference proteome</keyword>
<name>A0A7Z2VJ51_9BACL</name>
<dbReference type="KEGG" id="cheb:HH215_12990"/>
<proteinExistence type="predicted"/>
<evidence type="ECO:0000313" key="1">
    <source>
        <dbReference type="EMBL" id="QJD84009.1"/>
    </source>
</evidence>
<sequence>MPTQFLDLRLSEHNSGIGNVSQPLNVVPQLIGDLGIQTLGAVGTPNENDVRVSLTGSLTVYKFLDTPDDTDITVVIERNGNGTINSGTAIYESTVRPGPVQGTAFTISITASDFPNAAIVTNGQIRYSLFVYSTLEVGNDGVLLYAAVFNGVAMAGSN</sequence>
<dbReference type="EMBL" id="CP051680">
    <property type="protein sequence ID" value="QJD84009.1"/>
    <property type="molecule type" value="Genomic_DNA"/>
</dbReference>
<gene>
    <name evidence="1" type="ORF">HH215_12990</name>
</gene>
<accession>A0A7Z2VJ51</accession>
<organism evidence="1 2">
    <name type="scientific">Cohnella herbarum</name>
    <dbReference type="NCBI Taxonomy" id="2728023"/>
    <lineage>
        <taxon>Bacteria</taxon>
        <taxon>Bacillati</taxon>
        <taxon>Bacillota</taxon>
        <taxon>Bacilli</taxon>
        <taxon>Bacillales</taxon>
        <taxon>Paenibacillaceae</taxon>
        <taxon>Cohnella</taxon>
    </lineage>
</organism>
<reference evidence="1 2" key="1">
    <citation type="submission" date="2020-04" db="EMBL/GenBank/DDBJ databases">
        <title>Genome sequencing of novel species.</title>
        <authorList>
            <person name="Heo J."/>
            <person name="Kim S.-J."/>
            <person name="Kim J.-S."/>
            <person name="Hong S.-B."/>
            <person name="Kwon S.-W."/>
        </authorList>
    </citation>
    <scope>NUCLEOTIDE SEQUENCE [LARGE SCALE GENOMIC DNA]</scope>
    <source>
        <strain evidence="1 2">MFER-1</strain>
    </source>
</reference>
<dbReference type="AlphaFoldDB" id="A0A7Z2VJ51"/>
<protein>
    <recommendedName>
        <fullName evidence="3">Exosporium protein C</fullName>
    </recommendedName>
</protein>
<evidence type="ECO:0008006" key="3">
    <source>
        <dbReference type="Google" id="ProtNLM"/>
    </source>
</evidence>
<evidence type="ECO:0000313" key="2">
    <source>
        <dbReference type="Proteomes" id="UP000502248"/>
    </source>
</evidence>
<dbReference type="RefSeq" id="WP_169280295.1">
    <property type="nucleotide sequence ID" value="NZ_CP051680.1"/>
</dbReference>
<dbReference type="Proteomes" id="UP000502248">
    <property type="component" value="Chromosome"/>
</dbReference>